<reference evidence="2" key="1">
    <citation type="journal article" date="2018" name="DNA Res.">
        <title>Multiple hybrid de novo genome assembly of finger millet, an orphan allotetraploid crop.</title>
        <authorList>
            <person name="Hatakeyama M."/>
            <person name="Aluri S."/>
            <person name="Balachadran M.T."/>
            <person name="Sivarajan S.R."/>
            <person name="Patrignani A."/>
            <person name="Gruter S."/>
            <person name="Poveda L."/>
            <person name="Shimizu-Inatsugi R."/>
            <person name="Baeten J."/>
            <person name="Francoijs K.J."/>
            <person name="Nataraja K.N."/>
            <person name="Reddy Y.A.N."/>
            <person name="Phadnis S."/>
            <person name="Ravikumar R.L."/>
            <person name="Schlapbach R."/>
            <person name="Sreeman S.M."/>
            <person name="Shimizu K.K."/>
        </authorList>
    </citation>
    <scope>NUCLEOTIDE SEQUENCE</scope>
</reference>
<dbReference type="Pfam" id="PF03959">
    <property type="entry name" value="FSH1"/>
    <property type="match status" value="1"/>
</dbReference>
<accession>A0AAV5EZ06</accession>
<evidence type="ECO:0000313" key="2">
    <source>
        <dbReference type="EMBL" id="GJN27445.1"/>
    </source>
</evidence>
<dbReference type="InterPro" id="IPR029058">
    <property type="entry name" value="AB_hydrolase_fold"/>
</dbReference>
<name>A0AAV5EZ06_ELECO</name>
<keyword evidence="3" id="KW-1185">Reference proteome</keyword>
<dbReference type="PANTHER" id="PTHR22778">
    <property type="entry name" value="OVARIAN CANCER GENE-2 PROTEIN-RELATED"/>
    <property type="match status" value="1"/>
</dbReference>
<gene>
    <name evidence="2" type="primary">gb15472</name>
    <name evidence="2" type="ORF">PR202_gb15472</name>
</gene>
<dbReference type="EMBL" id="BQKI01000079">
    <property type="protein sequence ID" value="GJN27445.1"/>
    <property type="molecule type" value="Genomic_DNA"/>
</dbReference>
<dbReference type="Proteomes" id="UP001054889">
    <property type="component" value="Unassembled WGS sequence"/>
</dbReference>
<evidence type="ECO:0000259" key="1">
    <source>
        <dbReference type="Pfam" id="PF03959"/>
    </source>
</evidence>
<dbReference type="PANTHER" id="PTHR22778:SF56">
    <property type="entry name" value="SERINE HYDROLASE FSH DOMAIN-CONTAINING PROTEIN"/>
    <property type="match status" value="1"/>
</dbReference>
<reference evidence="2" key="2">
    <citation type="submission" date="2021-12" db="EMBL/GenBank/DDBJ databases">
        <title>Resequencing data analysis of finger millet.</title>
        <authorList>
            <person name="Hatakeyama M."/>
            <person name="Aluri S."/>
            <person name="Balachadran M.T."/>
            <person name="Sivarajan S.R."/>
            <person name="Poveda L."/>
            <person name="Shimizu-Inatsugi R."/>
            <person name="Schlapbach R."/>
            <person name="Sreeman S.M."/>
            <person name="Shimizu K.K."/>
        </authorList>
    </citation>
    <scope>NUCLEOTIDE SEQUENCE</scope>
</reference>
<protein>
    <recommendedName>
        <fullName evidence="1">Serine hydrolase domain-containing protein</fullName>
    </recommendedName>
</protein>
<organism evidence="2 3">
    <name type="scientific">Eleusine coracana subsp. coracana</name>
    <dbReference type="NCBI Taxonomy" id="191504"/>
    <lineage>
        <taxon>Eukaryota</taxon>
        <taxon>Viridiplantae</taxon>
        <taxon>Streptophyta</taxon>
        <taxon>Embryophyta</taxon>
        <taxon>Tracheophyta</taxon>
        <taxon>Spermatophyta</taxon>
        <taxon>Magnoliopsida</taxon>
        <taxon>Liliopsida</taxon>
        <taxon>Poales</taxon>
        <taxon>Poaceae</taxon>
        <taxon>PACMAD clade</taxon>
        <taxon>Chloridoideae</taxon>
        <taxon>Cynodonteae</taxon>
        <taxon>Eleusininae</taxon>
        <taxon>Eleusine</taxon>
    </lineage>
</organism>
<sequence length="205" mass="22290">MMMNKRSLGGDAAGGRGAPPRPARFLCLHGFRTSGEIMRQQVTGKWPAEVTSRLHLVFPDAPFPAQGASPVAGVFDPPYFEWCQFIGEDFLKFTNMDRCFSYIEELMAREGPFDGLLGFSQGACVSAVLAGLQQQGLALTEVANVRYVVILAGAKVRSPPAATRAFAGKIKCPSLHFIDGNSLEVLLSFLDQIENETFEHSCANT</sequence>
<dbReference type="InterPro" id="IPR005645">
    <property type="entry name" value="FSH-like_dom"/>
</dbReference>
<evidence type="ECO:0000313" key="3">
    <source>
        <dbReference type="Proteomes" id="UP001054889"/>
    </source>
</evidence>
<feature type="domain" description="Serine hydrolase" evidence="1">
    <location>
        <begin position="22"/>
        <end position="178"/>
    </location>
</feature>
<dbReference type="Gene3D" id="3.40.50.1820">
    <property type="entry name" value="alpha/beta hydrolase"/>
    <property type="match status" value="1"/>
</dbReference>
<dbReference type="SUPFAM" id="SSF53474">
    <property type="entry name" value="alpha/beta-Hydrolases"/>
    <property type="match status" value="1"/>
</dbReference>
<dbReference type="AlphaFoldDB" id="A0AAV5EZ06"/>
<proteinExistence type="predicted"/>
<comment type="caution">
    <text evidence="2">The sequence shown here is derived from an EMBL/GenBank/DDBJ whole genome shotgun (WGS) entry which is preliminary data.</text>
</comment>